<protein>
    <submittedName>
        <fullName evidence="1">Cytochrome P450</fullName>
    </submittedName>
</protein>
<dbReference type="GO" id="GO:0005506">
    <property type="term" value="F:iron ion binding"/>
    <property type="evidence" value="ECO:0007669"/>
    <property type="project" value="InterPro"/>
</dbReference>
<organism evidence="1 2">
    <name type="scientific">Penicillium roqueforti (strain FM164)</name>
    <dbReference type="NCBI Taxonomy" id="1365484"/>
    <lineage>
        <taxon>Eukaryota</taxon>
        <taxon>Fungi</taxon>
        <taxon>Dikarya</taxon>
        <taxon>Ascomycota</taxon>
        <taxon>Pezizomycotina</taxon>
        <taxon>Eurotiomycetes</taxon>
        <taxon>Eurotiomycetidae</taxon>
        <taxon>Eurotiales</taxon>
        <taxon>Aspergillaceae</taxon>
        <taxon>Penicillium</taxon>
    </lineage>
</organism>
<dbReference type="Gene3D" id="1.10.630.10">
    <property type="entry name" value="Cytochrome P450"/>
    <property type="match status" value="1"/>
</dbReference>
<dbReference type="SUPFAM" id="SSF48264">
    <property type="entry name" value="Cytochrome P450"/>
    <property type="match status" value="1"/>
</dbReference>
<dbReference type="GO" id="GO:0020037">
    <property type="term" value="F:heme binding"/>
    <property type="evidence" value="ECO:0007669"/>
    <property type="project" value="InterPro"/>
</dbReference>
<dbReference type="GO" id="GO:0004497">
    <property type="term" value="F:monooxygenase activity"/>
    <property type="evidence" value="ECO:0007669"/>
    <property type="project" value="InterPro"/>
</dbReference>
<dbReference type="OrthoDB" id="5244761at2759"/>
<evidence type="ECO:0000313" key="2">
    <source>
        <dbReference type="Proteomes" id="UP000030686"/>
    </source>
</evidence>
<dbReference type="STRING" id="1365484.W6Q2H1"/>
<proteinExistence type="predicted"/>
<dbReference type="AlphaFoldDB" id="W6Q2H1"/>
<dbReference type="GO" id="GO:0016705">
    <property type="term" value="F:oxidoreductase activity, acting on paired donors, with incorporation or reduction of molecular oxygen"/>
    <property type="evidence" value="ECO:0007669"/>
    <property type="project" value="InterPro"/>
</dbReference>
<dbReference type="Proteomes" id="UP000030686">
    <property type="component" value="Unassembled WGS sequence"/>
</dbReference>
<reference evidence="1" key="1">
    <citation type="journal article" date="2014" name="Nat. Commun.">
        <title>Multiple recent horizontal transfers of a large genomic region in cheese making fungi.</title>
        <authorList>
            <person name="Cheeseman K."/>
            <person name="Ropars J."/>
            <person name="Renault P."/>
            <person name="Dupont J."/>
            <person name="Gouzy J."/>
            <person name="Branca A."/>
            <person name="Abraham A.L."/>
            <person name="Ceppi M."/>
            <person name="Conseiller E."/>
            <person name="Debuchy R."/>
            <person name="Malagnac F."/>
            <person name="Goarin A."/>
            <person name="Silar P."/>
            <person name="Lacoste S."/>
            <person name="Sallet E."/>
            <person name="Bensimon A."/>
            <person name="Giraud T."/>
            <person name="Brygoo Y."/>
        </authorList>
    </citation>
    <scope>NUCLEOTIDE SEQUENCE [LARGE SCALE GENOMIC DNA]</scope>
    <source>
        <strain evidence="1">FM164</strain>
    </source>
</reference>
<sequence length="87" mass="9611">MRSLLNAGSETTAALLGAITFILLKNPRVMKKLKCIKSAILNTMAFDRIEGRLIITNIFGTAHGQFGNKIVLSATYMSNLRELVDRD</sequence>
<accession>W6Q2H1</accession>
<evidence type="ECO:0000313" key="1">
    <source>
        <dbReference type="EMBL" id="CDM28399.1"/>
    </source>
</evidence>
<name>W6Q2H1_PENRF</name>
<keyword evidence="2" id="KW-1185">Reference proteome</keyword>
<dbReference type="InterPro" id="IPR036396">
    <property type="entry name" value="Cyt_P450_sf"/>
</dbReference>
<dbReference type="EMBL" id="HG792015">
    <property type="protein sequence ID" value="CDM28399.1"/>
    <property type="molecule type" value="Genomic_DNA"/>
</dbReference>
<gene>
    <name evidence="1" type="ORF">PROQFM164_S01g002210</name>
</gene>